<dbReference type="PANTHER" id="PTHR12110:SF53">
    <property type="entry name" value="BLR5974 PROTEIN"/>
    <property type="match status" value="1"/>
</dbReference>
<comment type="caution">
    <text evidence="2">The sequence shown here is derived from an EMBL/GenBank/DDBJ whole genome shotgun (WGS) entry which is preliminary data.</text>
</comment>
<dbReference type="InterPro" id="IPR036237">
    <property type="entry name" value="Xyl_isomerase-like_sf"/>
</dbReference>
<dbReference type="EMBL" id="WHOC01000033">
    <property type="protein sequence ID" value="NOU85576.1"/>
    <property type="molecule type" value="Genomic_DNA"/>
</dbReference>
<accession>A0ABX1Z0M2</accession>
<keyword evidence="3" id="KW-1185">Reference proteome</keyword>
<sequence length="285" mass="31978">MKLGVSTYSLSRALKSGEMDILGVIDWIADQGGEHVEIVPSRIQLAGQPEAADAIREKAKSRGIDISNYAIGANFASDTQEAYEYEIVRVKEEVDIAARLGVKRMRHDVASSSDNSIRSFNRELDRLVEACRQIADYAAQYDIVTSVENHGYFIQASDRVQTLVQAVNRPNFRTTLDIGNFMCVDEDSVVAVKKNLPYASMVHVKDFYLRPSYLNPGEGWFKTTSGNYLRGAIVGHGDIDMREVLRVVKNSGYDGYISIEFEGMEECKIGTKISLDNIRRMWDEV</sequence>
<dbReference type="RefSeq" id="WP_171688894.1">
    <property type="nucleotide sequence ID" value="NZ_WHOC01000033.1"/>
</dbReference>
<organism evidence="2 3">
    <name type="scientific">Paenibacillus germinis</name>
    <dbReference type="NCBI Taxonomy" id="2654979"/>
    <lineage>
        <taxon>Bacteria</taxon>
        <taxon>Bacillati</taxon>
        <taxon>Bacillota</taxon>
        <taxon>Bacilli</taxon>
        <taxon>Bacillales</taxon>
        <taxon>Paenibacillaceae</taxon>
        <taxon>Paenibacillus</taxon>
    </lineage>
</organism>
<name>A0ABX1Z0M2_9BACL</name>
<dbReference type="Pfam" id="PF01261">
    <property type="entry name" value="AP_endonuc_2"/>
    <property type="match status" value="1"/>
</dbReference>
<dbReference type="PANTHER" id="PTHR12110">
    <property type="entry name" value="HYDROXYPYRUVATE ISOMERASE"/>
    <property type="match status" value="1"/>
</dbReference>
<dbReference type="Proteomes" id="UP000658690">
    <property type="component" value="Unassembled WGS sequence"/>
</dbReference>
<evidence type="ECO:0000313" key="3">
    <source>
        <dbReference type="Proteomes" id="UP000658690"/>
    </source>
</evidence>
<feature type="domain" description="Xylose isomerase-like TIM barrel" evidence="1">
    <location>
        <begin position="25"/>
        <end position="265"/>
    </location>
</feature>
<dbReference type="SUPFAM" id="SSF51658">
    <property type="entry name" value="Xylose isomerase-like"/>
    <property type="match status" value="1"/>
</dbReference>
<evidence type="ECO:0000259" key="1">
    <source>
        <dbReference type="Pfam" id="PF01261"/>
    </source>
</evidence>
<evidence type="ECO:0000313" key="2">
    <source>
        <dbReference type="EMBL" id="NOU85576.1"/>
    </source>
</evidence>
<protein>
    <submittedName>
        <fullName evidence="2">TIM barrel protein</fullName>
    </submittedName>
</protein>
<dbReference type="InterPro" id="IPR013022">
    <property type="entry name" value="Xyl_isomerase-like_TIM-brl"/>
</dbReference>
<proteinExistence type="predicted"/>
<reference evidence="2 3" key="1">
    <citation type="submission" date="2019-10" db="EMBL/GenBank/DDBJ databases">
        <title>Description of Paenibacillus choica sp. nov.</title>
        <authorList>
            <person name="Carlier A."/>
            <person name="Qi S."/>
        </authorList>
    </citation>
    <scope>NUCLEOTIDE SEQUENCE [LARGE SCALE GENOMIC DNA]</scope>
    <source>
        <strain evidence="2 3">LMG 31460</strain>
    </source>
</reference>
<dbReference type="InterPro" id="IPR050312">
    <property type="entry name" value="IolE/XylAMocC-like"/>
</dbReference>
<gene>
    <name evidence="2" type="ORF">GC102_07260</name>
</gene>
<dbReference type="Gene3D" id="3.20.20.150">
    <property type="entry name" value="Divalent-metal-dependent TIM barrel enzymes"/>
    <property type="match status" value="1"/>
</dbReference>